<evidence type="ECO:0000256" key="1">
    <source>
        <dbReference type="SAM" id="Coils"/>
    </source>
</evidence>
<evidence type="ECO:0000313" key="4">
    <source>
        <dbReference type="Proteomes" id="UP000298390"/>
    </source>
</evidence>
<dbReference type="PANTHER" id="PTHR19959:SF119">
    <property type="entry name" value="FUNGAL LIPASE-LIKE DOMAIN-CONTAINING PROTEIN"/>
    <property type="match status" value="1"/>
</dbReference>
<reference evidence="3 4" key="1">
    <citation type="submission" date="2019-01" db="EMBL/GenBank/DDBJ databases">
        <title>Genome sequencing of the rare red list fungi Fomitopsis rosea.</title>
        <authorList>
            <person name="Buettner E."/>
            <person name="Kellner H."/>
        </authorList>
    </citation>
    <scope>NUCLEOTIDE SEQUENCE [LARGE SCALE GENOMIC DNA]</scope>
    <source>
        <strain evidence="3 4">DSM 105464</strain>
    </source>
</reference>
<sequence>MGPCHSSVAHDDHVVSSGSPAAVPARMLDPALDFDEFQRLLPEVCGHGIQLANDLGLKLQNLYKQTRDLVFLRKSVAALRMAVELAESPVTKANLLNNVAVALRLMFTATRSASPIEEAVLAYEQAVALVADGHANKPLFLNNLANAHLSHYEVSSEIRDLEKALTAVEAAMLLNPEADPQRVDRLSTLGQIHYTMFLRSHERAGIDKAISSLQAAVDLAPDGYLKKSGFLTNLGNAYQKRFDHFGDVSDIRKGIEVLWSITNLTPDDHPEKHLQLGTLGGAYQSLFTHTQDLSDLGQAISLKQRAADLCVYDDYNKMKHLNNLANALQIHSQIHSGQIGDSSGMTAALAMRRKAVQIAPAGTLIENSVLLSNLAGVLEENFEHTLNLPDIEDAISIQEKAVEQTPISHADRPVRLAILANAYRLKFLHTSKLAESEKAIDIMDHVLAAVPRNHPRMVSFLQILGTALDNQFEQTGHLAESDRAVNVLEQAVELSEKGSMDAIFSMSNLGVALDHRFQHIMNISDIDRALVHKQTALSLIPQTHKHLAKILSNLGISYLLRYDRLHNPADIEEAIEYQKFAVEKTDVGSAQMATSLSNLGTAYQTHYQHAQEVTYLQEAISCYQRAIASSLDDATNLAIHLNNHGAACLEYAKHTGLLSYLDEAINSLEKAVGLVPDGHAMKPAYLGNLANAHFHYYQKDDTQYSHAETGIELMTHAVQLTPEHHARKVECYHDLGNKFFVQYQHTLDKNDLHFAIVYHHAAATAFTGSIATRFAAAKMWAHCAFQDSSLHDECLEAYSWACSLLPKLIWLGQNMTEQYRQILSLQDFVNEAASIAIMLNKLDTAVEWLEQGRSIVWNQLLQLRAHYEELDEQYPELAKELRSAAQALEKESISQSNANIAQSSVFLHEAAAHHHQLAERWEYLLREVQAKPGFHTFLKPKSFRDIHSACKNGPVIMVNVHRLRCDALILVSGQESVVHVALENFTSHMGSEMQHALHGVILQTEVQMRETRQSRQAKLISASGQPKHSLRTILAILWHHVAQPIIQALGLQCLPDEQKAHCWCPSDQVSSYMVSSYTPTLASLTASLHAEASEFKGLLMIAQPQTPGQPPLYFAAEEQSVVMRHMDACHTLNHYLSGSAATIEAVLDGLSTCSWVHMACHGTQNLLEPTKSAFCLHDGSLELSALITKSIPHAELAILSACQTATGAANLSEEAVHLAAGMLFAGFKSVIATMWSIRDEDAPIIIEEVYSYLCKDNRPHGSKSALALHVAVNRLREEIGVMDDAALLAWVPFIHVGL</sequence>
<dbReference type="InterPro" id="IPR024983">
    <property type="entry name" value="CHAT_dom"/>
</dbReference>
<feature type="coiled-coil region" evidence="1">
    <location>
        <begin position="860"/>
        <end position="887"/>
    </location>
</feature>
<keyword evidence="1" id="KW-0175">Coiled coil</keyword>
<dbReference type="SUPFAM" id="SSF48452">
    <property type="entry name" value="TPR-like"/>
    <property type="match status" value="2"/>
</dbReference>
<dbReference type="Pfam" id="PF12770">
    <property type="entry name" value="CHAT"/>
    <property type="match status" value="1"/>
</dbReference>
<dbReference type="STRING" id="34475.A0A4Y9YIV5"/>
<feature type="domain" description="CHAT" evidence="2">
    <location>
        <begin position="1046"/>
        <end position="1297"/>
    </location>
</feature>
<dbReference type="Proteomes" id="UP000298390">
    <property type="component" value="Unassembled WGS sequence"/>
</dbReference>
<comment type="caution">
    <text evidence="3">The sequence shown here is derived from an EMBL/GenBank/DDBJ whole genome shotgun (WGS) entry which is preliminary data.</text>
</comment>
<protein>
    <recommendedName>
        <fullName evidence="2">CHAT domain-containing protein</fullName>
    </recommendedName>
</protein>
<evidence type="ECO:0000259" key="2">
    <source>
        <dbReference type="Pfam" id="PF12770"/>
    </source>
</evidence>
<name>A0A4Y9YIV5_9APHY</name>
<evidence type="ECO:0000313" key="3">
    <source>
        <dbReference type="EMBL" id="TFY62315.1"/>
    </source>
</evidence>
<dbReference type="InterPro" id="IPR011990">
    <property type="entry name" value="TPR-like_helical_dom_sf"/>
</dbReference>
<organism evidence="3 4">
    <name type="scientific">Rhodofomes roseus</name>
    <dbReference type="NCBI Taxonomy" id="34475"/>
    <lineage>
        <taxon>Eukaryota</taxon>
        <taxon>Fungi</taxon>
        <taxon>Dikarya</taxon>
        <taxon>Basidiomycota</taxon>
        <taxon>Agaricomycotina</taxon>
        <taxon>Agaricomycetes</taxon>
        <taxon>Polyporales</taxon>
        <taxon>Rhodofomes</taxon>
    </lineage>
</organism>
<dbReference type="Gene3D" id="1.25.40.10">
    <property type="entry name" value="Tetratricopeptide repeat domain"/>
    <property type="match status" value="4"/>
</dbReference>
<proteinExistence type="predicted"/>
<dbReference type="EMBL" id="SEKV01000171">
    <property type="protein sequence ID" value="TFY62315.1"/>
    <property type="molecule type" value="Genomic_DNA"/>
</dbReference>
<dbReference type="PANTHER" id="PTHR19959">
    <property type="entry name" value="KINESIN LIGHT CHAIN"/>
    <property type="match status" value="1"/>
</dbReference>
<dbReference type="Pfam" id="PF13374">
    <property type="entry name" value="TPR_10"/>
    <property type="match status" value="1"/>
</dbReference>
<gene>
    <name evidence="3" type="ORF">EVJ58_g3940</name>
</gene>
<accession>A0A4Y9YIV5</accession>